<dbReference type="Proteomes" id="UP000261257">
    <property type="component" value="Unassembled WGS sequence"/>
</dbReference>
<dbReference type="AlphaFoldDB" id="A0A3E4UA39"/>
<reference evidence="1 2" key="1">
    <citation type="submission" date="2018-08" db="EMBL/GenBank/DDBJ databases">
        <title>A genome reference for cultivated species of the human gut microbiota.</title>
        <authorList>
            <person name="Zou Y."/>
            <person name="Xue W."/>
            <person name="Luo G."/>
        </authorList>
    </citation>
    <scope>NUCLEOTIDE SEQUENCE [LARGE SCALE GENOMIC DNA]</scope>
    <source>
        <strain evidence="1 2">TF05-11AC</strain>
    </source>
</reference>
<evidence type="ECO:0000313" key="2">
    <source>
        <dbReference type="Proteomes" id="UP000261257"/>
    </source>
</evidence>
<organism evidence="1 2">
    <name type="scientific">Hungatella hathewayi</name>
    <dbReference type="NCBI Taxonomy" id="154046"/>
    <lineage>
        <taxon>Bacteria</taxon>
        <taxon>Bacillati</taxon>
        <taxon>Bacillota</taxon>
        <taxon>Clostridia</taxon>
        <taxon>Lachnospirales</taxon>
        <taxon>Lachnospiraceae</taxon>
        <taxon>Hungatella</taxon>
    </lineage>
</organism>
<protein>
    <submittedName>
        <fullName evidence="1">Uncharacterized protein</fullName>
    </submittedName>
</protein>
<comment type="caution">
    <text evidence="1">The sequence shown here is derived from an EMBL/GenBank/DDBJ whole genome shotgun (WGS) entry which is preliminary data.</text>
</comment>
<sequence length="85" mass="10340">MKDFILLWDREMEFKFSFQLAIIKIVEYLKMPKAYAIMPIGKIDMSISKRPLLFLYLSRGAIIVQWQKYHNKLYMFSYHTRIESL</sequence>
<name>A0A3E4UA39_9FIRM</name>
<accession>A0A3E4UA39</accession>
<dbReference type="EMBL" id="QSSQ01000008">
    <property type="protein sequence ID" value="RGM05024.1"/>
    <property type="molecule type" value="Genomic_DNA"/>
</dbReference>
<gene>
    <name evidence="1" type="ORF">DXC39_12000</name>
</gene>
<evidence type="ECO:0000313" key="1">
    <source>
        <dbReference type="EMBL" id="RGM05024.1"/>
    </source>
</evidence>
<proteinExistence type="predicted"/>